<organism evidence="1 2">
    <name type="scientific">Austropuccinia psidii MF-1</name>
    <dbReference type="NCBI Taxonomy" id="1389203"/>
    <lineage>
        <taxon>Eukaryota</taxon>
        <taxon>Fungi</taxon>
        <taxon>Dikarya</taxon>
        <taxon>Basidiomycota</taxon>
        <taxon>Pucciniomycotina</taxon>
        <taxon>Pucciniomycetes</taxon>
        <taxon>Pucciniales</taxon>
        <taxon>Sphaerophragmiaceae</taxon>
        <taxon>Austropuccinia</taxon>
    </lineage>
</organism>
<reference evidence="1" key="1">
    <citation type="submission" date="2021-03" db="EMBL/GenBank/DDBJ databases">
        <title>Draft genome sequence of rust myrtle Austropuccinia psidii MF-1, a brazilian biotype.</title>
        <authorList>
            <person name="Quecine M.C."/>
            <person name="Pachon D.M.R."/>
            <person name="Bonatelli M.L."/>
            <person name="Correr F.H."/>
            <person name="Franceschini L.M."/>
            <person name="Leite T.F."/>
            <person name="Margarido G.R.A."/>
            <person name="Almeida C.A."/>
            <person name="Ferrarezi J.A."/>
            <person name="Labate C.A."/>
        </authorList>
    </citation>
    <scope>NUCLEOTIDE SEQUENCE</scope>
    <source>
        <strain evidence="1">MF-1</strain>
    </source>
</reference>
<sequence length="133" mass="15714">MGRRYWRRPQKQMKNRELSTGMLGTALNGEEDVIFHKISFTRLKIIEAHNRIKFYSQGDLQQNFTSKGQFYRKELELINNIMEQEPKGTLCVKKNHPIELCIFQNQARYCKLVTPRKVPPLRLHTLPSFTPLP</sequence>
<proteinExistence type="predicted"/>
<name>A0A9Q3GKS0_9BASI</name>
<evidence type="ECO:0000313" key="2">
    <source>
        <dbReference type="Proteomes" id="UP000765509"/>
    </source>
</evidence>
<keyword evidence="2" id="KW-1185">Reference proteome</keyword>
<comment type="caution">
    <text evidence="1">The sequence shown here is derived from an EMBL/GenBank/DDBJ whole genome shotgun (WGS) entry which is preliminary data.</text>
</comment>
<dbReference type="AlphaFoldDB" id="A0A9Q3GKS0"/>
<protein>
    <submittedName>
        <fullName evidence="1">Uncharacterized protein</fullName>
    </submittedName>
</protein>
<dbReference type="EMBL" id="AVOT02002410">
    <property type="protein sequence ID" value="MBW0470247.1"/>
    <property type="molecule type" value="Genomic_DNA"/>
</dbReference>
<dbReference type="Proteomes" id="UP000765509">
    <property type="component" value="Unassembled WGS sequence"/>
</dbReference>
<gene>
    <name evidence="1" type="ORF">O181_009962</name>
</gene>
<evidence type="ECO:0000313" key="1">
    <source>
        <dbReference type="EMBL" id="MBW0470247.1"/>
    </source>
</evidence>
<accession>A0A9Q3GKS0</accession>